<accession>A0A8J2KLI0</accession>
<evidence type="ECO:0000313" key="1">
    <source>
        <dbReference type="EMBL" id="CAG7727466.1"/>
    </source>
</evidence>
<evidence type="ECO:0000313" key="2">
    <source>
        <dbReference type="Proteomes" id="UP000708208"/>
    </source>
</evidence>
<gene>
    <name evidence="1" type="ORF">AFUS01_LOCUS16307</name>
</gene>
<dbReference type="Proteomes" id="UP000708208">
    <property type="component" value="Unassembled WGS sequence"/>
</dbReference>
<dbReference type="EMBL" id="CAJVCH010148903">
    <property type="protein sequence ID" value="CAG7727466.1"/>
    <property type="molecule type" value="Genomic_DNA"/>
</dbReference>
<comment type="caution">
    <text evidence="1">The sequence shown here is derived from an EMBL/GenBank/DDBJ whole genome shotgun (WGS) entry which is preliminary data.</text>
</comment>
<sequence>WHYNWPSLEIKDNLT</sequence>
<organism evidence="1 2">
    <name type="scientific">Allacma fusca</name>
    <dbReference type="NCBI Taxonomy" id="39272"/>
    <lineage>
        <taxon>Eukaryota</taxon>
        <taxon>Metazoa</taxon>
        <taxon>Ecdysozoa</taxon>
        <taxon>Arthropoda</taxon>
        <taxon>Hexapoda</taxon>
        <taxon>Collembola</taxon>
        <taxon>Symphypleona</taxon>
        <taxon>Sminthuridae</taxon>
        <taxon>Allacma</taxon>
    </lineage>
</organism>
<proteinExistence type="predicted"/>
<feature type="non-terminal residue" evidence="1">
    <location>
        <position position="1"/>
    </location>
</feature>
<name>A0A8J2KLI0_9HEXA</name>
<keyword evidence="2" id="KW-1185">Reference proteome</keyword>
<reference evidence="1" key="1">
    <citation type="submission" date="2021-06" db="EMBL/GenBank/DDBJ databases">
        <authorList>
            <person name="Hodson N. C."/>
            <person name="Mongue J. A."/>
            <person name="Jaron S. K."/>
        </authorList>
    </citation>
    <scope>NUCLEOTIDE SEQUENCE</scope>
</reference>
<protein>
    <submittedName>
        <fullName evidence="1">Uncharacterized protein</fullName>
    </submittedName>
</protein>